<dbReference type="RefSeq" id="WP_144956134.1">
    <property type="nucleotide sequence ID" value="NZ_VMQU01000203.1"/>
</dbReference>
<keyword evidence="2" id="KW-1133">Transmembrane helix</keyword>
<gene>
    <name evidence="3" type="ORF">FPZ47_26205</name>
</gene>
<comment type="caution">
    <text evidence="3">The sequence shown here is derived from an EMBL/GenBank/DDBJ whole genome shotgun (WGS) entry which is preliminary data.</text>
</comment>
<evidence type="ECO:0000256" key="1">
    <source>
        <dbReference type="SAM" id="MobiDB-lite"/>
    </source>
</evidence>
<name>A0A557WX35_9MYCO</name>
<sequence>MGAGIGVDRFALFRISLQLPETPPGGGEPERPARRLTLATGPAGPHQHAAPPDPKAPDATAGLLGGAAMVVAAAGIDLVLLRRRAGHVWRSAPD</sequence>
<evidence type="ECO:0000256" key="2">
    <source>
        <dbReference type="SAM" id="Phobius"/>
    </source>
</evidence>
<accession>A0A557WX35</accession>
<dbReference type="AlphaFoldDB" id="A0A557WX35"/>
<keyword evidence="2" id="KW-0812">Transmembrane</keyword>
<feature type="transmembrane region" description="Helical" evidence="2">
    <location>
        <begin position="61"/>
        <end position="81"/>
    </location>
</feature>
<protein>
    <submittedName>
        <fullName evidence="3">Uncharacterized protein</fullName>
    </submittedName>
</protein>
<evidence type="ECO:0000313" key="3">
    <source>
        <dbReference type="EMBL" id="TVS77822.1"/>
    </source>
</evidence>
<proteinExistence type="predicted"/>
<keyword evidence="2" id="KW-0472">Membrane</keyword>
<dbReference type="Proteomes" id="UP000320513">
    <property type="component" value="Unassembled WGS sequence"/>
</dbReference>
<organism evidence="3 4">
    <name type="scientific">Mycobacterium helveticum</name>
    <dbReference type="NCBI Taxonomy" id="2592811"/>
    <lineage>
        <taxon>Bacteria</taxon>
        <taxon>Bacillati</taxon>
        <taxon>Actinomycetota</taxon>
        <taxon>Actinomycetes</taxon>
        <taxon>Mycobacteriales</taxon>
        <taxon>Mycobacteriaceae</taxon>
        <taxon>Mycobacterium</taxon>
    </lineage>
</organism>
<dbReference type="EMBL" id="VMQU01000203">
    <property type="protein sequence ID" value="TVS77822.1"/>
    <property type="molecule type" value="Genomic_DNA"/>
</dbReference>
<evidence type="ECO:0000313" key="4">
    <source>
        <dbReference type="Proteomes" id="UP000320513"/>
    </source>
</evidence>
<reference evidence="3 4" key="1">
    <citation type="submission" date="2019-07" db="EMBL/GenBank/DDBJ databases">
        <title>New Mycobacterium species.</title>
        <authorList>
            <person name="Tortoli E."/>
            <person name="Ghielmetti G."/>
            <person name="Friedel U."/>
            <person name="Trovato A."/>
        </authorList>
    </citation>
    <scope>NUCLEOTIDE SEQUENCE [LARGE SCALE GENOMIC DNA]</scope>
    <source>
        <strain evidence="3 4">16-83</strain>
    </source>
</reference>
<feature type="region of interest" description="Disordered" evidence="1">
    <location>
        <begin position="19"/>
        <end position="57"/>
    </location>
</feature>
<feature type="compositionally biased region" description="Low complexity" evidence="1">
    <location>
        <begin position="39"/>
        <end position="50"/>
    </location>
</feature>
<keyword evidence="4" id="KW-1185">Reference proteome</keyword>